<name>A0A6A8MAA7_9FIRM</name>
<dbReference type="PANTHER" id="PTHR28259">
    <property type="entry name" value="FLUORIDE EXPORT PROTEIN 1-RELATED"/>
    <property type="match status" value="1"/>
</dbReference>
<dbReference type="AlphaFoldDB" id="A0A6A8MAA7"/>
<keyword evidence="10" id="KW-0479">Metal-binding</keyword>
<dbReference type="EMBL" id="VUNB01000007">
    <property type="protein sequence ID" value="MST69660.1"/>
    <property type="molecule type" value="Genomic_DNA"/>
</dbReference>
<evidence type="ECO:0000256" key="3">
    <source>
        <dbReference type="ARBA" id="ARBA00022692"/>
    </source>
</evidence>
<keyword evidence="10" id="KW-0915">Sodium</keyword>
<keyword evidence="5 10" id="KW-0472">Membrane</keyword>
<accession>A0A6A8MAA7</accession>
<dbReference type="NCBIfam" id="TIGR00494">
    <property type="entry name" value="crcB"/>
    <property type="match status" value="1"/>
</dbReference>
<comment type="catalytic activity">
    <reaction evidence="8">
        <text>fluoride(in) = fluoride(out)</text>
        <dbReference type="Rhea" id="RHEA:76159"/>
        <dbReference type="ChEBI" id="CHEBI:17051"/>
    </reaction>
    <physiologicalReaction direction="left-to-right" evidence="8">
        <dbReference type="Rhea" id="RHEA:76160"/>
    </physiologicalReaction>
</comment>
<evidence type="ECO:0000256" key="7">
    <source>
        <dbReference type="ARBA" id="ARBA00035120"/>
    </source>
</evidence>
<keyword evidence="6 10" id="KW-0407">Ion channel</keyword>
<dbReference type="GO" id="GO:0062054">
    <property type="term" value="F:fluoride channel activity"/>
    <property type="evidence" value="ECO:0007669"/>
    <property type="project" value="UniProtKB-UniRule"/>
</dbReference>
<dbReference type="PANTHER" id="PTHR28259:SF1">
    <property type="entry name" value="FLUORIDE EXPORT PROTEIN 1-RELATED"/>
    <property type="match status" value="1"/>
</dbReference>
<feature type="transmembrane region" description="Helical" evidence="10">
    <location>
        <begin position="66"/>
        <end position="89"/>
    </location>
</feature>
<evidence type="ECO:0000313" key="11">
    <source>
        <dbReference type="EMBL" id="MST69660.1"/>
    </source>
</evidence>
<comment type="function">
    <text evidence="9 10">Fluoride-specific ion channel. Important for reducing fluoride concentration in the cell, thus reducing its toxicity.</text>
</comment>
<keyword evidence="3 10" id="KW-0812">Transmembrane</keyword>
<evidence type="ECO:0000256" key="1">
    <source>
        <dbReference type="ARBA" id="ARBA00004651"/>
    </source>
</evidence>
<comment type="subcellular location">
    <subcellularLocation>
        <location evidence="1 10">Cell membrane</location>
        <topology evidence="1 10">Multi-pass membrane protein</topology>
    </subcellularLocation>
</comment>
<gene>
    <name evidence="10 11" type="primary">crcB</name>
    <name evidence="10" type="synonym">fluC</name>
    <name evidence="11" type="ORF">FYJ66_08720</name>
</gene>
<organism evidence="11">
    <name type="scientific">Baileyella intestinalis</name>
    <dbReference type="NCBI Taxonomy" id="2606709"/>
    <lineage>
        <taxon>Bacteria</taxon>
        <taxon>Bacillati</taxon>
        <taxon>Bacillota</taxon>
        <taxon>Clostridia</taxon>
        <taxon>Peptostreptococcales</taxon>
        <taxon>Anaerovoracaceae</taxon>
        <taxon>Baileyella</taxon>
    </lineage>
</organism>
<evidence type="ECO:0000256" key="5">
    <source>
        <dbReference type="ARBA" id="ARBA00023136"/>
    </source>
</evidence>
<dbReference type="RefSeq" id="WP_154573121.1">
    <property type="nucleotide sequence ID" value="NZ_VUNB01000007.1"/>
</dbReference>
<dbReference type="Pfam" id="PF02537">
    <property type="entry name" value="CRCB"/>
    <property type="match status" value="1"/>
</dbReference>
<sequence length="123" mass="12770">MLVNCIAVGLGGFTGSVLRYLVSRMEFQRSGNIPVNTLIVNIAGAIIIGLIIAYAKNYGMSEEKLLFLKVGLCGGLTTFSTFSVETLGFFESGNILAGTAYALASVSLSLLGVIAGLKIGGMV</sequence>
<keyword evidence="2 10" id="KW-1003">Cell membrane</keyword>
<evidence type="ECO:0000256" key="8">
    <source>
        <dbReference type="ARBA" id="ARBA00035585"/>
    </source>
</evidence>
<keyword evidence="10" id="KW-0406">Ion transport</keyword>
<evidence type="ECO:0000256" key="10">
    <source>
        <dbReference type="HAMAP-Rule" id="MF_00454"/>
    </source>
</evidence>
<comment type="caution">
    <text evidence="11">The sequence shown here is derived from an EMBL/GenBank/DDBJ whole genome shotgun (WGS) entry which is preliminary data.</text>
</comment>
<evidence type="ECO:0000256" key="6">
    <source>
        <dbReference type="ARBA" id="ARBA00023303"/>
    </source>
</evidence>
<dbReference type="GO" id="GO:0140114">
    <property type="term" value="P:cellular detoxification of fluoride"/>
    <property type="evidence" value="ECO:0007669"/>
    <property type="project" value="UniProtKB-UniRule"/>
</dbReference>
<proteinExistence type="inferred from homology"/>
<dbReference type="GO" id="GO:0046872">
    <property type="term" value="F:metal ion binding"/>
    <property type="evidence" value="ECO:0007669"/>
    <property type="project" value="UniProtKB-KW"/>
</dbReference>
<feature type="binding site" evidence="10">
    <location>
        <position position="77"/>
    </location>
    <ligand>
        <name>Na(+)</name>
        <dbReference type="ChEBI" id="CHEBI:29101"/>
        <note>structural</note>
    </ligand>
</feature>
<feature type="transmembrane region" description="Helical" evidence="10">
    <location>
        <begin position="33"/>
        <end position="54"/>
    </location>
</feature>
<feature type="transmembrane region" description="Helical" evidence="10">
    <location>
        <begin position="95"/>
        <end position="117"/>
    </location>
</feature>
<protein>
    <recommendedName>
        <fullName evidence="10">Fluoride-specific ion channel FluC</fullName>
    </recommendedName>
</protein>
<dbReference type="InterPro" id="IPR003691">
    <property type="entry name" value="FluC"/>
</dbReference>
<feature type="binding site" evidence="10">
    <location>
        <position position="74"/>
    </location>
    <ligand>
        <name>Na(+)</name>
        <dbReference type="ChEBI" id="CHEBI:29101"/>
        <note>structural</note>
    </ligand>
</feature>
<reference evidence="11" key="1">
    <citation type="submission" date="2019-09" db="EMBL/GenBank/DDBJ databases">
        <title>In-depth cultivation of the pig gut microbiome towards novel bacterial diversity and tailored functional studies.</title>
        <authorList>
            <person name="Wylensek D."/>
            <person name="Hitch T.C.A."/>
            <person name="Clavel T."/>
        </authorList>
    </citation>
    <scope>NUCLEOTIDE SEQUENCE</scope>
    <source>
        <strain evidence="11">RF-744-FAT-WT-3</strain>
    </source>
</reference>
<comment type="similarity">
    <text evidence="7 10">Belongs to the fluoride channel Fluc/FEX (TC 1.A.43) family.</text>
</comment>
<evidence type="ECO:0000256" key="9">
    <source>
        <dbReference type="ARBA" id="ARBA00049940"/>
    </source>
</evidence>
<evidence type="ECO:0000256" key="4">
    <source>
        <dbReference type="ARBA" id="ARBA00022989"/>
    </source>
</evidence>
<dbReference type="GO" id="GO:0005886">
    <property type="term" value="C:plasma membrane"/>
    <property type="evidence" value="ECO:0007669"/>
    <property type="project" value="UniProtKB-SubCell"/>
</dbReference>
<keyword evidence="10" id="KW-0813">Transport</keyword>
<keyword evidence="4 10" id="KW-1133">Transmembrane helix</keyword>
<comment type="activity regulation">
    <text evidence="10">Na(+) is not transported, but it plays an essential structural role and its presence is essential for fluoride channel function.</text>
</comment>
<evidence type="ECO:0000256" key="2">
    <source>
        <dbReference type="ARBA" id="ARBA00022475"/>
    </source>
</evidence>
<dbReference type="HAMAP" id="MF_00454">
    <property type="entry name" value="FluC"/>
    <property type="match status" value="1"/>
</dbReference>